<dbReference type="CDD" id="cd06261">
    <property type="entry name" value="TM_PBP2"/>
    <property type="match status" value="1"/>
</dbReference>
<keyword evidence="3" id="KW-1003">Cell membrane</keyword>
<dbReference type="InterPro" id="IPR000515">
    <property type="entry name" value="MetI-like"/>
</dbReference>
<comment type="similarity">
    <text evidence="7">Belongs to the binding-protein-dependent transport system permease family.</text>
</comment>
<feature type="region of interest" description="Disordered" evidence="8">
    <location>
        <begin position="1"/>
        <end position="26"/>
    </location>
</feature>
<feature type="transmembrane region" description="Helical" evidence="7">
    <location>
        <begin position="35"/>
        <end position="56"/>
    </location>
</feature>
<accession>A0ABV2F6T6</accession>
<comment type="caution">
    <text evidence="10">The sequence shown here is derived from an EMBL/GenBank/DDBJ whole genome shotgun (WGS) entry which is preliminary data.</text>
</comment>
<keyword evidence="6 7" id="KW-0472">Membrane</keyword>
<keyword evidence="2 7" id="KW-0813">Transport</keyword>
<dbReference type="PROSITE" id="PS50928">
    <property type="entry name" value="ABC_TM1"/>
    <property type="match status" value="1"/>
</dbReference>
<evidence type="ECO:0000256" key="6">
    <source>
        <dbReference type="ARBA" id="ARBA00023136"/>
    </source>
</evidence>
<evidence type="ECO:0000259" key="9">
    <source>
        <dbReference type="PROSITE" id="PS50928"/>
    </source>
</evidence>
<proteinExistence type="inferred from homology"/>
<feature type="transmembrane region" description="Helical" evidence="7">
    <location>
        <begin position="267"/>
        <end position="286"/>
    </location>
</feature>
<evidence type="ECO:0000256" key="7">
    <source>
        <dbReference type="RuleBase" id="RU363032"/>
    </source>
</evidence>
<dbReference type="EMBL" id="JBEPLV010000004">
    <property type="protein sequence ID" value="MET3547488.1"/>
    <property type="molecule type" value="Genomic_DNA"/>
</dbReference>
<organism evidence="10 11">
    <name type="scientific">Paenibacillus favisporus</name>
    <dbReference type="NCBI Taxonomy" id="221028"/>
    <lineage>
        <taxon>Bacteria</taxon>
        <taxon>Bacillati</taxon>
        <taxon>Bacillota</taxon>
        <taxon>Bacilli</taxon>
        <taxon>Bacillales</taxon>
        <taxon>Paenibacillaceae</taxon>
        <taxon>Paenibacillus</taxon>
    </lineage>
</organism>
<feature type="transmembrane region" description="Helical" evidence="7">
    <location>
        <begin position="163"/>
        <end position="186"/>
    </location>
</feature>
<dbReference type="Pfam" id="PF00528">
    <property type="entry name" value="BPD_transp_1"/>
    <property type="match status" value="1"/>
</dbReference>
<evidence type="ECO:0000256" key="2">
    <source>
        <dbReference type="ARBA" id="ARBA00022448"/>
    </source>
</evidence>
<evidence type="ECO:0000313" key="10">
    <source>
        <dbReference type="EMBL" id="MET3547488.1"/>
    </source>
</evidence>
<feature type="compositionally biased region" description="Low complexity" evidence="8">
    <location>
        <begin position="1"/>
        <end position="14"/>
    </location>
</feature>
<dbReference type="SUPFAM" id="SSF161098">
    <property type="entry name" value="MetI-like"/>
    <property type="match status" value="1"/>
</dbReference>
<dbReference type="Gene3D" id="1.10.3720.10">
    <property type="entry name" value="MetI-like"/>
    <property type="match status" value="1"/>
</dbReference>
<dbReference type="InterPro" id="IPR035906">
    <property type="entry name" value="MetI-like_sf"/>
</dbReference>
<gene>
    <name evidence="10" type="ORF">ABID47_004104</name>
</gene>
<keyword evidence="5 7" id="KW-1133">Transmembrane helix</keyword>
<evidence type="ECO:0000313" key="11">
    <source>
        <dbReference type="Proteomes" id="UP001549098"/>
    </source>
</evidence>
<sequence length="301" mass="33339">MMHTSTNTGTNTGTKRGPSPRAGASTSRGYRAKRLILELLMILLALVFLVPFYFLLVNSVKSFGDILTNSAGWPHAFLWNNYAQAWKITAFPKVFGNSLLIAVISNVLLALISSMAAYRMVRRDTVFNRLLFAAFVAAMVIPFQSIMIPLVKVVSTLGLMDTRTGLIICYLGFGAPLSVFLFHGFVKSVPREIEEAGRVDGCSTYGIFFRIVLPLMQPIIVTVIILNALWIWNDYLMPSLILQSPSRQTIPIATYAFFGQFTKQWDLALPALVLGITPIVIFFLAMQKYIIEGIAQGSVKG</sequence>
<reference evidence="10 11" key="1">
    <citation type="submission" date="2024-06" db="EMBL/GenBank/DDBJ databases">
        <title>Genomic Encyclopedia of Type Strains, Phase IV (KMG-IV): sequencing the most valuable type-strain genomes for metagenomic binning, comparative biology and taxonomic classification.</title>
        <authorList>
            <person name="Goeker M."/>
        </authorList>
    </citation>
    <scope>NUCLEOTIDE SEQUENCE [LARGE SCALE GENOMIC DNA]</scope>
    <source>
        <strain evidence="10 11">DSM 17253</strain>
    </source>
</reference>
<evidence type="ECO:0000256" key="5">
    <source>
        <dbReference type="ARBA" id="ARBA00022989"/>
    </source>
</evidence>
<dbReference type="PANTHER" id="PTHR43744">
    <property type="entry name" value="ABC TRANSPORTER PERMEASE PROTEIN MG189-RELATED-RELATED"/>
    <property type="match status" value="1"/>
</dbReference>
<feature type="transmembrane region" description="Helical" evidence="7">
    <location>
        <begin position="207"/>
        <end position="232"/>
    </location>
</feature>
<keyword evidence="11" id="KW-1185">Reference proteome</keyword>
<evidence type="ECO:0000256" key="8">
    <source>
        <dbReference type="SAM" id="MobiDB-lite"/>
    </source>
</evidence>
<comment type="subcellular location">
    <subcellularLocation>
        <location evidence="1 7">Cell membrane</location>
        <topology evidence="1 7">Multi-pass membrane protein</topology>
    </subcellularLocation>
</comment>
<evidence type="ECO:0000256" key="3">
    <source>
        <dbReference type="ARBA" id="ARBA00022475"/>
    </source>
</evidence>
<name>A0ABV2F6T6_9BACL</name>
<dbReference type="PANTHER" id="PTHR43744:SF12">
    <property type="entry name" value="ABC TRANSPORTER PERMEASE PROTEIN MG189-RELATED"/>
    <property type="match status" value="1"/>
</dbReference>
<feature type="transmembrane region" description="Helical" evidence="7">
    <location>
        <begin position="99"/>
        <end position="118"/>
    </location>
</feature>
<evidence type="ECO:0000256" key="4">
    <source>
        <dbReference type="ARBA" id="ARBA00022692"/>
    </source>
</evidence>
<protein>
    <submittedName>
        <fullName evidence="10">Raffinose/stachyose/melibiose transport system permease protein</fullName>
    </submittedName>
</protein>
<dbReference type="Proteomes" id="UP001549098">
    <property type="component" value="Unassembled WGS sequence"/>
</dbReference>
<feature type="domain" description="ABC transmembrane type-1" evidence="9">
    <location>
        <begin position="95"/>
        <end position="285"/>
    </location>
</feature>
<feature type="transmembrane region" description="Helical" evidence="7">
    <location>
        <begin position="130"/>
        <end position="151"/>
    </location>
</feature>
<keyword evidence="4 7" id="KW-0812">Transmembrane</keyword>
<evidence type="ECO:0000256" key="1">
    <source>
        <dbReference type="ARBA" id="ARBA00004651"/>
    </source>
</evidence>